<organism evidence="1 2">
    <name type="scientific">Tritrichomonas musculus</name>
    <dbReference type="NCBI Taxonomy" id="1915356"/>
    <lineage>
        <taxon>Eukaryota</taxon>
        <taxon>Metamonada</taxon>
        <taxon>Parabasalia</taxon>
        <taxon>Tritrichomonadida</taxon>
        <taxon>Tritrichomonadidae</taxon>
        <taxon>Tritrichomonas</taxon>
    </lineage>
</organism>
<name>A0ABR2IP36_9EUKA</name>
<gene>
    <name evidence="1" type="ORF">M9Y10_009697</name>
</gene>
<protein>
    <recommendedName>
        <fullName evidence="3">EF-hand domain-containing protein</fullName>
    </recommendedName>
</protein>
<evidence type="ECO:0000313" key="2">
    <source>
        <dbReference type="Proteomes" id="UP001470230"/>
    </source>
</evidence>
<keyword evidence="2" id="KW-1185">Reference proteome</keyword>
<sequence length="204" mass="23978">MAGMNQVAKDRRALRHEILKDFVGIESRKIFEVIKKPELPYITFEELRPYCKRANIPFEKLTDIFSLYEVFKKKICSKKFVNFLEDEVTCKTLEANLNPNLTDDQIQILTEFAESIKNHRTTAIADEKLSERSLISNMWIFVVRYNPNITNTKYVRLATLCRIADDLNLSFTTEEFIEAVFTFFGARMDQLDFTQFVRLMQTFA</sequence>
<dbReference type="Proteomes" id="UP001470230">
    <property type="component" value="Unassembled WGS sequence"/>
</dbReference>
<dbReference type="EMBL" id="JAPFFF010000015">
    <property type="protein sequence ID" value="KAK8866729.1"/>
    <property type="molecule type" value="Genomic_DNA"/>
</dbReference>
<comment type="caution">
    <text evidence="1">The sequence shown here is derived from an EMBL/GenBank/DDBJ whole genome shotgun (WGS) entry which is preliminary data.</text>
</comment>
<evidence type="ECO:0000313" key="1">
    <source>
        <dbReference type="EMBL" id="KAK8866729.1"/>
    </source>
</evidence>
<proteinExistence type="predicted"/>
<evidence type="ECO:0008006" key="3">
    <source>
        <dbReference type="Google" id="ProtNLM"/>
    </source>
</evidence>
<accession>A0ABR2IP36</accession>
<reference evidence="1 2" key="1">
    <citation type="submission" date="2024-04" db="EMBL/GenBank/DDBJ databases">
        <title>Tritrichomonas musculus Genome.</title>
        <authorList>
            <person name="Alves-Ferreira E."/>
            <person name="Grigg M."/>
            <person name="Lorenzi H."/>
            <person name="Galac M."/>
        </authorList>
    </citation>
    <scope>NUCLEOTIDE SEQUENCE [LARGE SCALE GENOMIC DNA]</scope>
    <source>
        <strain evidence="1 2">EAF2021</strain>
    </source>
</reference>